<feature type="domain" description="DUF418" evidence="2">
    <location>
        <begin position="234"/>
        <end position="398"/>
    </location>
</feature>
<dbReference type="InterPro" id="IPR052529">
    <property type="entry name" value="Bact_Transport_Assoc"/>
</dbReference>
<feature type="transmembrane region" description="Helical" evidence="1">
    <location>
        <begin position="102"/>
        <end position="122"/>
    </location>
</feature>
<dbReference type="OrthoDB" id="9807744at2"/>
<protein>
    <recommendedName>
        <fullName evidence="2">DUF418 domain-containing protein</fullName>
    </recommendedName>
</protein>
<dbReference type="PANTHER" id="PTHR30590:SF2">
    <property type="entry name" value="INNER MEMBRANE PROTEIN"/>
    <property type="match status" value="1"/>
</dbReference>
<evidence type="ECO:0000313" key="4">
    <source>
        <dbReference type="Proteomes" id="UP000189739"/>
    </source>
</evidence>
<dbReference type="Proteomes" id="UP000189739">
    <property type="component" value="Unassembled WGS sequence"/>
</dbReference>
<feature type="transmembrane region" description="Helical" evidence="1">
    <location>
        <begin position="15"/>
        <end position="37"/>
    </location>
</feature>
<feature type="transmembrane region" description="Helical" evidence="1">
    <location>
        <begin position="362"/>
        <end position="384"/>
    </location>
</feature>
<organism evidence="3 4">
    <name type="scientific">Mucilaginibacter pedocola</name>
    <dbReference type="NCBI Taxonomy" id="1792845"/>
    <lineage>
        <taxon>Bacteria</taxon>
        <taxon>Pseudomonadati</taxon>
        <taxon>Bacteroidota</taxon>
        <taxon>Sphingobacteriia</taxon>
        <taxon>Sphingobacteriales</taxon>
        <taxon>Sphingobacteriaceae</taxon>
        <taxon>Mucilaginibacter</taxon>
    </lineage>
</organism>
<dbReference type="AlphaFoldDB" id="A0A1S9PIM7"/>
<evidence type="ECO:0000259" key="2">
    <source>
        <dbReference type="Pfam" id="PF04235"/>
    </source>
</evidence>
<keyword evidence="1" id="KW-0472">Membrane</keyword>
<sequence>MALSKNTRIDILDQIRGIALLGILIFNIQTYSFYALLRPEQVYALGIDRPESYAPAQFLIHLLIKGQFYTIYSFLFGLGFYLMWQKNNAAGLPADRLFRRRLWALLLFGLLHGLVLWFGDVLHKYALLGFSLLYFNRKPVPALLKWIGVFLGLLALIQFFKVFFFPQTAASAAQSHEQFDAVVMQVLDAWQDGSVLSVMGFQKLGMLMVWVQNISEGLVGVIHFQIMFLVGLIAGKAGIFYHLPEWRNKLSKWAWWAFLVGLPIKCISCLDVFDIHFGSLPYAWSTFVVNVSSGIGTLLLAVAYLVALALGLNGRRPSVQQWIGNTGRMGLTNYLGQSLLCAILFYGYGFGLSGQLTLLQTFLPVLLIYSLQVIFSNIWLRYYTSGPMESLWRRMTYFRC</sequence>
<keyword evidence="1" id="KW-1133">Transmembrane helix</keyword>
<keyword evidence="4" id="KW-1185">Reference proteome</keyword>
<evidence type="ECO:0000313" key="3">
    <source>
        <dbReference type="EMBL" id="OOQ60428.1"/>
    </source>
</evidence>
<feature type="transmembrane region" description="Helical" evidence="1">
    <location>
        <begin position="287"/>
        <end position="310"/>
    </location>
</feature>
<keyword evidence="1" id="KW-0812">Transmembrane</keyword>
<feature type="transmembrane region" description="Helical" evidence="1">
    <location>
        <begin position="253"/>
        <end position="275"/>
    </location>
</feature>
<reference evidence="3 4" key="1">
    <citation type="submission" date="2016-07" db="EMBL/GenBank/DDBJ databases">
        <title>Genomic analysis of zinc-resistant bacterium Mucilaginibacter pedocola TBZ30.</title>
        <authorList>
            <person name="Huang J."/>
            <person name="Tang J."/>
        </authorList>
    </citation>
    <scope>NUCLEOTIDE SEQUENCE [LARGE SCALE GENOMIC DNA]</scope>
    <source>
        <strain evidence="3 4">TBZ30</strain>
    </source>
</reference>
<dbReference type="RefSeq" id="WP_078347714.1">
    <property type="nucleotide sequence ID" value="NZ_MBTF01000007.1"/>
</dbReference>
<feature type="transmembrane region" description="Helical" evidence="1">
    <location>
        <begin position="217"/>
        <end position="241"/>
    </location>
</feature>
<gene>
    <name evidence="3" type="ORF">BC343_25790</name>
</gene>
<name>A0A1S9PIM7_9SPHI</name>
<dbReference type="EMBL" id="MBTF01000007">
    <property type="protein sequence ID" value="OOQ60428.1"/>
    <property type="molecule type" value="Genomic_DNA"/>
</dbReference>
<feature type="transmembrane region" description="Helical" evidence="1">
    <location>
        <begin position="143"/>
        <end position="165"/>
    </location>
</feature>
<evidence type="ECO:0000256" key="1">
    <source>
        <dbReference type="SAM" id="Phobius"/>
    </source>
</evidence>
<accession>A0A1S9PIM7</accession>
<dbReference type="PANTHER" id="PTHR30590">
    <property type="entry name" value="INNER MEMBRANE PROTEIN"/>
    <property type="match status" value="1"/>
</dbReference>
<feature type="transmembrane region" description="Helical" evidence="1">
    <location>
        <begin position="331"/>
        <end position="350"/>
    </location>
</feature>
<feature type="transmembrane region" description="Helical" evidence="1">
    <location>
        <begin position="58"/>
        <end position="82"/>
    </location>
</feature>
<proteinExistence type="predicted"/>
<comment type="caution">
    <text evidence="3">The sequence shown here is derived from an EMBL/GenBank/DDBJ whole genome shotgun (WGS) entry which is preliminary data.</text>
</comment>
<dbReference type="Pfam" id="PF04235">
    <property type="entry name" value="DUF418"/>
    <property type="match status" value="1"/>
</dbReference>
<dbReference type="InterPro" id="IPR007349">
    <property type="entry name" value="DUF418"/>
</dbReference>